<feature type="transmembrane region" description="Helical" evidence="1">
    <location>
        <begin position="103"/>
        <end position="126"/>
    </location>
</feature>
<evidence type="ECO:0008006" key="4">
    <source>
        <dbReference type="Google" id="ProtNLM"/>
    </source>
</evidence>
<dbReference type="RefSeq" id="WP_376844654.1">
    <property type="nucleotide sequence ID" value="NZ_JBHSFW010000001.1"/>
</dbReference>
<reference evidence="3" key="1">
    <citation type="journal article" date="2019" name="Int. J. Syst. Evol. Microbiol.">
        <title>The Global Catalogue of Microorganisms (GCM) 10K type strain sequencing project: providing services to taxonomists for standard genome sequencing and annotation.</title>
        <authorList>
            <consortium name="The Broad Institute Genomics Platform"/>
            <consortium name="The Broad Institute Genome Sequencing Center for Infectious Disease"/>
            <person name="Wu L."/>
            <person name="Ma J."/>
        </authorList>
    </citation>
    <scope>NUCLEOTIDE SEQUENCE [LARGE SCALE GENOMIC DNA]</scope>
    <source>
        <strain evidence="3">CGMCC 1.16306</strain>
    </source>
</reference>
<dbReference type="Pfam" id="PF22564">
    <property type="entry name" value="HAAS"/>
    <property type="match status" value="1"/>
</dbReference>
<keyword evidence="1" id="KW-0812">Transmembrane</keyword>
<keyword evidence="3" id="KW-1185">Reference proteome</keyword>
<feature type="transmembrane region" description="Helical" evidence="1">
    <location>
        <begin position="147"/>
        <end position="172"/>
    </location>
</feature>
<keyword evidence="1" id="KW-1133">Transmembrane helix</keyword>
<comment type="caution">
    <text evidence="2">The sequence shown here is derived from an EMBL/GenBank/DDBJ whole genome shotgun (WGS) entry which is preliminary data.</text>
</comment>
<accession>A0ABV9GH66</accession>
<name>A0ABV9GH66_9BACL</name>
<gene>
    <name evidence="2" type="ORF">ACFO4N_02630</name>
</gene>
<organism evidence="2 3">
    <name type="scientific">Camelliibacillus cellulosilyticus</name>
    <dbReference type="NCBI Taxonomy" id="2174486"/>
    <lineage>
        <taxon>Bacteria</taxon>
        <taxon>Bacillati</taxon>
        <taxon>Bacillota</taxon>
        <taxon>Bacilli</taxon>
        <taxon>Bacillales</taxon>
        <taxon>Sporolactobacillaceae</taxon>
        <taxon>Camelliibacillus</taxon>
    </lineage>
</organism>
<protein>
    <recommendedName>
        <fullName evidence="4">DUF1700 domain-containing protein</fullName>
    </recommendedName>
</protein>
<proteinExistence type="predicted"/>
<sequence length="182" mass="20366">MTKNDFLTELEQLLRKIPEDERRDILYDFEEHFRMAAADGKREEEIVALLGKPKTLAKELTADYLITNAKENRSAGNIARAVLAVIALGSFNLIFVLGPFVGIAAVIFALYAVAFTLLVVPVKLLFQMAWADGGQLLAGIFNMMMSIGLGILLIIGLIYLTRWIYVLLIRYLQYNLRVVKGG</sequence>
<evidence type="ECO:0000313" key="2">
    <source>
        <dbReference type="EMBL" id="MFC4617621.1"/>
    </source>
</evidence>
<evidence type="ECO:0000256" key="1">
    <source>
        <dbReference type="SAM" id="Phobius"/>
    </source>
</evidence>
<feature type="transmembrane region" description="Helical" evidence="1">
    <location>
        <begin position="78"/>
        <end position="97"/>
    </location>
</feature>
<dbReference type="EMBL" id="JBHSFW010000001">
    <property type="protein sequence ID" value="MFC4617621.1"/>
    <property type="molecule type" value="Genomic_DNA"/>
</dbReference>
<dbReference type="Proteomes" id="UP001596022">
    <property type="component" value="Unassembled WGS sequence"/>
</dbReference>
<keyword evidence="1" id="KW-0472">Membrane</keyword>
<evidence type="ECO:0000313" key="3">
    <source>
        <dbReference type="Proteomes" id="UP001596022"/>
    </source>
</evidence>